<dbReference type="KEGG" id="pcor:KS4_08920"/>
<organism evidence="1 2">
    <name type="scientific">Poriferisphaera corsica</name>
    <dbReference type="NCBI Taxonomy" id="2528020"/>
    <lineage>
        <taxon>Bacteria</taxon>
        <taxon>Pseudomonadati</taxon>
        <taxon>Planctomycetota</taxon>
        <taxon>Phycisphaerae</taxon>
        <taxon>Phycisphaerales</taxon>
        <taxon>Phycisphaeraceae</taxon>
        <taxon>Poriferisphaera</taxon>
    </lineage>
</organism>
<name>A0A517YRK3_9BACT</name>
<dbReference type="Proteomes" id="UP000317369">
    <property type="component" value="Chromosome"/>
</dbReference>
<dbReference type="EMBL" id="CP036425">
    <property type="protein sequence ID" value="QDU32855.1"/>
    <property type="molecule type" value="Genomic_DNA"/>
</dbReference>
<proteinExistence type="predicted"/>
<dbReference type="PROSITE" id="PS51257">
    <property type="entry name" value="PROKAR_LIPOPROTEIN"/>
    <property type="match status" value="1"/>
</dbReference>
<protein>
    <recommendedName>
        <fullName evidence="3">Lipopolysaccharide-assembly</fullName>
    </recommendedName>
</protein>
<reference evidence="1 2" key="1">
    <citation type="submission" date="2019-02" db="EMBL/GenBank/DDBJ databases">
        <title>Deep-cultivation of Planctomycetes and their phenomic and genomic characterization uncovers novel biology.</title>
        <authorList>
            <person name="Wiegand S."/>
            <person name="Jogler M."/>
            <person name="Boedeker C."/>
            <person name="Pinto D."/>
            <person name="Vollmers J."/>
            <person name="Rivas-Marin E."/>
            <person name="Kohn T."/>
            <person name="Peeters S.H."/>
            <person name="Heuer A."/>
            <person name="Rast P."/>
            <person name="Oberbeckmann S."/>
            <person name="Bunk B."/>
            <person name="Jeske O."/>
            <person name="Meyerdierks A."/>
            <person name="Storesund J.E."/>
            <person name="Kallscheuer N."/>
            <person name="Luecker S."/>
            <person name="Lage O.M."/>
            <person name="Pohl T."/>
            <person name="Merkel B.J."/>
            <person name="Hornburger P."/>
            <person name="Mueller R.-W."/>
            <person name="Bruemmer F."/>
            <person name="Labrenz M."/>
            <person name="Spormann A.M."/>
            <person name="Op den Camp H."/>
            <person name="Overmann J."/>
            <person name="Amann R."/>
            <person name="Jetten M.S.M."/>
            <person name="Mascher T."/>
            <person name="Medema M.H."/>
            <person name="Devos D.P."/>
            <person name="Kaster A.-K."/>
            <person name="Ovreas L."/>
            <person name="Rohde M."/>
            <person name="Galperin M.Y."/>
            <person name="Jogler C."/>
        </authorList>
    </citation>
    <scope>NUCLEOTIDE SEQUENCE [LARGE SCALE GENOMIC DNA]</scope>
    <source>
        <strain evidence="1 2">KS4</strain>
    </source>
</reference>
<accession>A0A517YRK3</accession>
<dbReference type="Pfam" id="PF04390">
    <property type="entry name" value="LptE"/>
    <property type="match status" value="1"/>
</dbReference>
<dbReference type="GO" id="GO:0019867">
    <property type="term" value="C:outer membrane"/>
    <property type="evidence" value="ECO:0007669"/>
    <property type="project" value="InterPro"/>
</dbReference>
<evidence type="ECO:0008006" key="3">
    <source>
        <dbReference type="Google" id="ProtNLM"/>
    </source>
</evidence>
<keyword evidence="2" id="KW-1185">Reference proteome</keyword>
<evidence type="ECO:0000313" key="1">
    <source>
        <dbReference type="EMBL" id="QDU32855.1"/>
    </source>
</evidence>
<dbReference type="RefSeq" id="WP_200761561.1">
    <property type="nucleotide sequence ID" value="NZ_CP036425.1"/>
</dbReference>
<sequence length="180" mass="20419">MNNFSKHKHLATLLILTTLILLTSGCGLGYVAHDTYPVEYRTVAVPIFENRTFWNSSLYTGVEADLAEALAKEMESRTPYKVASPATADTIIQGTITNFAQRVITRKREGNVPEQMQITLTINFEWKDLRTQQTIIDRKGYQAIGRYTPTQPVSELIQIGQHQAIQRMASQIVDSMRTNW</sequence>
<dbReference type="AlphaFoldDB" id="A0A517YRK3"/>
<evidence type="ECO:0000313" key="2">
    <source>
        <dbReference type="Proteomes" id="UP000317369"/>
    </source>
</evidence>
<gene>
    <name evidence="1" type="ORF">KS4_08920</name>
</gene>
<dbReference type="GO" id="GO:0043165">
    <property type="term" value="P:Gram-negative-bacterium-type cell outer membrane assembly"/>
    <property type="evidence" value="ECO:0007669"/>
    <property type="project" value="InterPro"/>
</dbReference>
<dbReference type="InterPro" id="IPR007485">
    <property type="entry name" value="LPS_assembly_LptE"/>
</dbReference>